<gene>
    <name evidence="1" type="ORF">WK53_28030</name>
</gene>
<dbReference type="EMBL" id="LPDO01000040">
    <property type="protein sequence ID" value="KVT57910.1"/>
    <property type="molecule type" value="Genomic_DNA"/>
</dbReference>
<dbReference type="AlphaFoldDB" id="A0AAW3NGX7"/>
<dbReference type="Proteomes" id="UP000056732">
    <property type="component" value="Unassembled WGS sequence"/>
</dbReference>
<sequence>MEMKAGRMVLDAPRGAEVVFRAGRVIPAAFTAFGKEYFPPLHHLGKPVDGFDAIALAEAGIAYYDTVIRQIGELLAAAEAA</sequence>
<evidence type="ECO:0000313" key="1">
    <source>
        <dbReference type="EMBL" id="KVT57910.1"/>
    </source>
</evidence>
<comment type="caution">
    <text evidence="1">The sequence shown here is derived from an EMBL/GenBank/DDBJ whole genome shotgun (WGS) entry which is preliminary data.</text>
</comment>
<organism evidence="1 2">
    <name type="scientific">Burkholderia ubonensis</name>
    <dbReference type="NCBI Taxonomy" id="101571"/>
    <lineage>
        <taxon>Bacteria</taxon>
        <taxon>Pseudomonadati</taxon>
        <taxon>Pseudomonadota</taxon>
        <taxon>Betaproteobacteria</taxon>
        <taxon>Burkholderiales</taxon>
        <taxon>Burkholderiaceae</taxon>
        <taxon>Burkholderia</taxon>
        <taxon>Burkholderia cepacia complex</taxon>
    </lineage>
</organism>
<reference evidence="1 2" key="1">
    <citation type="submission" date="2015-11" db="EMBL/GenBank/DDBJ databases">
        <title>Expanding the genomic diversity of Burkholderia species for the development of highly accurate diagnostics.</title>
        <authorList>
            <person name="Sahl J."/>
            <person name="Keim P."/>
            <person name="Wagner D."/>
        </authorList>
    </citation>
    <scope>NUCLEOTIDE SEQUENCE [LARGE SCALE GENOMIC DNA]</scope>
    <source>
        <strain evidence="1 2">MSMB1137WGS</strain>
    </source>
</reference>
<accession>A0AAW3NGX7</accession>
<evidence type="ECO:0000313" key="2">
    <source>
        <dbReference type="Proteomes" id="UP000056732"/>
    </source>
</evidence>
<proteinExistence type="predicted"/>
<protein>
    <submittedName>
        <fullName evidence="1">Uncharacterized protein</fullName>
    </submittedName>
</protein>
<name>A0AAW3NGX7_9BURK</name>